<organism evidence="9 10">
    <name type="scientific">Gimibacter soli</name>
    <dbReference type="NCBI Taxonomy" id="3024400"/>
    <lineage>
        <taxon>Bacteria</taxon>
        <taxon>Pseudomonadati</taxon>
        <taxon>Pseudomonadota</taxon>
        <taxon>Alphaproteobacteria</taxon>
        <taxon>Kordiimonadales</taxon>
        <taxon>Temperatibacteraceae</taxon>
        <taxon>Gimibacter</taxon>
    </lineage>
</organism>
<dbReference type="PANTHER" id="PTHR30001">
    <property type="entry name" value="RIBONUCLEASE"/>
    <property type="match status" value="1"/>
</dbReference>
<gene>
    <name evidence="9" type="ORF">PH603_03660</name>
</gene>
<evidence type="ECO:0000256" key="5">
    <source>
        <dbReference type="ARBA" id="ARBA00022801"/>
    </source>
</evidence>
<dbReference type="EMBL" id="CP116805">
    <property type="protein sequence ID" value="WCL54854.1"/>
    <property type="molecule type" value="Genomic_DNA"/>
</dbReference>
<dbReference type="GO" id="GO:0016787">
    <property type="term" value="F:hydrolase activity"/>
    <property type="evidence" value="ECO:0007669"/>
    <property type="project" value="UniProtKB-KW"/>
</dbReference>
<comment type="cofactor">
    <cofactor evidence="1">
        <name>Mg(2+)</name>
        <dbReference type="ChEBI" id="CHEBI:18420"/>
    </cofactor>
</comment>
<reference evidence="9" key="1">
    <citation type="submission" date="2023-01" db="EMBL/GenBank/DDBJ databases">
        <title>The genome sequence of Kordiimonadaceae bacterium 6D33.</title>
        <authorList>
            <person name="Liu Y."/>
        </authorList>
    </citation>
    <scope>NUCLEOTIDE SEQUENCE</scope>
    <source>
        <strain evidence="9">6D33</strain>
    </source>
</reference>
<dbReference type="InterPro" id="IPR019307">
    <property type="entry name" value="RNA-bd_AU-1/RNase_E/G"/>
</dbReference>
<protein>
    <submittedName>
        <fullName evidence="9">Ribonuclease E/G</fullName>
    </submittedName>
</protein>
<dbReference type="Proteomes" id="UP001217500">
    <property type="component" value="Chromosome"/>
</dbReference>
<dbReference type="GO" id="GO:0005737">
    <property type="term" value="C:cytoplasm"/>
    <property type="evidence" value="ECO:0007669"/>
    <property type="project" value="TreeGrafter"/>
</dbReference>
<evidence type="ECO:0000256" key="4">
    <source>
        <dbReference type="ARBA" id="ARBA00022759"/>
    </source>
</evidence>
<dbReference type="GO" id="GO:0006364">
    <property type="term" value="P:rRNA processing"/>
    <property type="evidence" value="ECO:0007669"/>
    <property type="project" value="TreeGrafter"/>
</dbReference>
<feature type="domain" description="RNA-binding protein AU-1/Ribonuclease E/G" evidence="8">
    <location>
        <begin position="119"/>
        <end position="376"/>
    </location>
</feature>
<dbReference type="GO" id="GO:0046872">
    <property type="term" value="F:metal ion binding"/>
    <property type="evidence" value="ECO:0007669"/>
    <property type="project" value="UniProtKB-KW"/>
</dbReference>
<evidence type="ECO:0000256" key="2">
    <source>
        <dbReference type="ARBA" id="ARBA00022722"/>
    </source>
</evidence>
<dbReference type="GO" id="GO:0004519">
    <property type="term" value="F:endonuclease activity"/>
    <property type="evidence" value="ECO:0007669"/>
    <property type="project" value="UniProtKB-KW"/>
</dbReference>
<dbReference type="Pfam" id="PF10150">
    <property type="entry name" value="RNase_E_G"/>
    <property type="match status" value="1"/>
</dbReference>
<dbReference type="RefSeq" id="WP_289504583.1">
    <property type="nucleotide sequence ID" value="NZ_CP116805.1"/>
</dbReference>
<proteinExistence type="predicted"/>
<keyword evidence="4" id="KW-0255">Endonuclease</keyword>
<evidence type="ECO:0000313" key="9">
    <source>
        <dbReference type="EMBL" id="WCL54854.1"/>
    </source>
</evidence>
<dbReference type="GO" id="GO:0003723">
    <property type="term" value="F:RNA binding"/>
    <property type="evidence" value="ECO:0007669"/>
    <property type="project" value="UniProtKB-KW"/>
</dbReference>
<accession>A0AAF0BKZ6</accession>
<name>A0AAF0BKZ6_9PROT</name>
<evidence type="ECO:0000256" key="7">
    <source>
        <dbReference type="ARBA" id="ARBA00022884"/>
    </source>
</evidence>
<dbReference type="PANTHER" id="PTHR30001:SF1">
    <property type="entry name" value="RIBONUCLEASE E_G-LIKE PROTEIN, CHLOROPLASTIC"/>
    <property type="match status" value="1"/>
</dbReference>
<dbReference type="InterPro" id="IPR004659">
    <property type="entry name" value="RNase_E/G"/>
</dbReference>
<keyword evidence="2" id="KW-0540">Nuclease</keyword>
<keyword evidence="10" id="KW-1185">Reference proteome</keyword>
<dbReference type="KEGG" id="gso:PH603_03660"/>
<keyword evidence="5" id="KW-0378">Hydrolase</keyword>
<evidence type="ECO:0000313" key="10">
    <source>
        <dbReference type="Proteomes" id="UP001217500"/>
    </source>
</evidence>
<keyword evidence="3" id="KW-0479">Metal-binding</keyword>
<evidence type="ECO:0000259" key="8">
    <source>
        <dbReference type="Pfam" id="PF10150"/>
    </source>
</evidence>
<keyword evidence="7" id="KW-0694">RNA-binding</keyword>
<evidence type="ECO:0000256" key="6">
    <source>
        <dbReference type="ARBA" id="ARBA00022842"/>
    </source>
</evidence>
<dbReference type="GO" id="GO:0004540">
    <property type="term" value="F:RNA nuclease activity"/>
    <property type="evidence" value="ECO:0007669"/>
    <property type="project" value="InterPro"/>
</dbReference>
<evidence type="ECO:0000256" key="1">
    <source>
        <dbReference type="ARBA" id="ARBA00001946"/>
    </source>
</evidence>
<sequence>MTACTLIEAGIGEWRSAVIDEDGLPVALDFHAEAALTPLHAIFDARVTRLDTASDIAFLDLDGKRSGILNLRRAKLIVGGGAQSISDCVAEGERLRVQVVAEPSLLDDKALPVTPRPRLTGRYVVAEAGASRLNFSKDLGPKAVKELTELLAPIADEVALVVRSRAGSVTPEAVADEARWLAEALTAPQTEGLVFSLAPIEQALLAVDDGDTPVLLTDIDALHAAQGLARNRWPDLFRRVALYEGDHPAFEATGVEEAIDEALADRIELPSGGWIGIHPTPAMTAIDVNMGAALQGRRAVDAKLQVNLEAAQAVAFHLRFQDIGGLVVVDFIDMGAKGHAAELMAAMDDAFKADTVPVQHTGISTFGLVEIARKRTGLSLRDRLSVARKPAMRAQGAALKLLREARRTGMGNTPGLIEIRAEASVTGWLEARPALTEALSAATARQVKLTTATPGGVAIVKE</sequence>
<keyword evidence="6" id="KW-0460">Magnesium</keyword>
<evidence type="ECO:0000256" key="3">
    <source>
        <dbReference type="ARBA" id="ARBA00022723"/>
    </source>
</evidence>
<dbReference type="AlphaFoldDB" id="A0AAF0BKZ6"/>